<dbReference type="Proteomes" id="UP001595979">
    <property type="component" value="Unassembled WGS sequence"/>
</dbReference>
<comment type="caution">
    <text evidence="1">The sequence shown here is derived from an EMBL/GenBank/DDBJ whole genome shotgun (WGS) entry which is preliminary data.</text>
</comment>
<proteinExistence type="predicted"/>
<gene>
    <name evidence="1" type="ORF">ACFPQ6_01275</name>
</gene>
<accession>A0ABW1DDY4</accession>
<evidence type="ECO:0000313" key="1">
    <source>
        <dbReference type="EMBL" id="MFC5846927.1"/>
    </source>
</evidence>
<evidence type="ECO:0000313" key="2">
    <source>
        <dbReference type="Proteomes" id="UP001595979"/>
    </source>
</evidence>
<reference evidence="2" key="1">
    <citation type="journal article" date="2019" name="Int. J. Syst. Evol. Microbiol.">
        <title>The Global Catalogue of Microorganisms (GCM) 10K type strain sequencing project: providing services to taxonomists for standard genome sequencing and annotation.</title>
        <authorList>
            <consortium name="The Broad Institute Genomics Platform"/>
            <consortium name="The Broad Institute Genome Sequencing Center for Infectious Disease"/>
            <person name="Wu L."/>
            <person name="Ma J."/>
        </authorList>
    </citation>
    <scope>NUCLEOTIDE SEQUENCE [LARGE SCALE GENOMIC DNA]</scope>
    <source>
        <strain evidence="2">CGMCC 1.15053</strain>
    </source>
</reference>
<protein>
    <recommendedName>
        <fullName evidence="3">DUF11 domain-containing protein</fullName>
    </recommendedName>
</protein>
<evidence type="ECO:0008006" key="3">
    <source>
        <dbReference type="Google" id="ProtNLM"/>
    </source>
</evidence>
<dbReference type="EMBL" id="JBHSOH010000003">
    <property type="protein sequence ID" value="MFC5846927.1"/>
    <property type="molecule type" value="Genomic_DNA"/>
</dbReference>
<name>A0ABW1DDY4_9DEIO</name>
<keyword evidence="2" id="KW-1185">Reference proteome</keyword>
<dbReference type="RefSeq" id="WP_380045569.1">
    <property type="nucleotide sequence ID" value="NZ_JBHSOH010000003.1"/>
</dbReference>
<organism evidence="1 2">
    <name type="scientific">Deinococcus petrolearius</name>
    <dbReference type="NCBI Taxonomy" id="1751295"/>
    <lineage>
        <taxon>Bacteria</taxon>
        <taxon>Thermotogati</taxon>
        <taxon>Deinococcota</taxon>
        <taxon>Deinococci</taxon>
        <taxon>Deinococcales</taxon>
        <taxon>Deinococcaceae</taxon>
        <taxon>Deinococcus</taxon>
    </lineage>
</organism>
<sequence>MTLLAPVGAAPAAAATPSAPTVRFVLTQTLVRSASASAAAERLVPSPATAAPGDLLREEIAVTNVGSAALRGVIVAVPVPSGAVYAGSATPAAPGWTLHFSADRGRSYAARPVRTVSVTENGRTVRRQEAAPPETYTHVRWKVATLKAGETLRFSFRARVQGAGAQAAE</sequence>